<dbReference type="Proteomes" id="UP000583556">
    <property type="component" value="Unassembled WGS sequence"/>
</dbReference>
<dbReference type="Pfam" id="PF02498">
    <property type="entry name" value="Bro-N"/>
    <property type="match status" value="1"/>
</dbReference>
<dbReference type="EMBL" id="JABBGM010000001">
    <property type="protein sequence ID" value="NML92368.1"/>
    <property type="molecule type" value="Genomic_DNA"/>
</dbReference>
<evidence type="ECO:0000313" key="2">
    <source>
        <dbReference type="EMBL" id="NML92368.1"/>
    </source>
</evidence>
<dbReference type="InterPro" id="IPR003497">
    <property type="entry name" value="BRO_N_domain"/>
</dbReference>
<dbReference type="RefSeq" id="WP_169491619.1">
    <property type="nucleotide sequence ID" value="NZ_JABBGM010000001.1"/>
</dbReference>
<feature type="domain" description="Bro-N" evidence="1">
    <location>
        <begin position="3"/>
        <end position="123"/>
    </location>
</feature>
<sequence length="131" mass="14584">MNTNVIPMFAFNDQQLRGIKIDGEPWFVGVDACRCVGLDISAGAGQHTSRLDADEKRTIRRKGVMGESHEPSVIALFGKFDSQLVLVSRPGLFKLIQRSNKPEAKAFDRYVRHEVLPQIMDSGVAPRTSWG</sequence>
<name>A0A7Y0BLF4_9SPHN</name>
<evidence type="ECO:0000259" key="1">
    <source>
        <dbReference type="PROSITE" id="PS51750"/>
    </source>
</evidence>
<comment type="caution">
    <text evidence="2">The sequence shown here is derived from an EMBL/GenBank/DDBJ whole genome shotgun (WGS) entry which is preliminary data.</text>
</comment>
<proteinExistence type="predicted"/>
<gene>
    <name evidence="2" type="ORF">HHL27_01630</name>
</gene>
<dbReference type="PROSITE" id="PS51750">
    <property type="entry name" value="BRO_N"/>
    <property type="match status" value="1"/>
</dbReference>
<dbReference type="PANTHER" id="PTHR36180:SF2">
    <property type="entry name" value="BRO FAMILY PROTEIN"/>
    <property type="match status" value="1"/>
</dbReference>
<accession>A0A7Y0BLF4</accession>
<organism evidence="2 3">
    <name type="scientific">Novosphingobium olei</name>
    <dbReference type="NCBI Taxonomy" id="2728851"/>
    <lineage>
        <taxon>Bacteria</taxon>
        <taxon>Pseudomonadati</taxon>
        <taxon>Pseudomonadota</taxon>
        <taxon>Alphaproteobacteria</taxon>
        <taxon>Sphingomonadales</taxon>
        <taxon>Sphingomonadaceae</taxon>
        <taxon>Novosphingobium</taxon>
    </lineage>
</organism>
<protein>
    <recommendedName>
        <fullName evidence="1">Bro-N domain-containing protein</fullName>
    </recommendedName>
</protein>
<dbReference type="PANTHER" id="PTHR36180">
    <property type="entry name" value="DNA-BINDING PROTEIN-RELATED-RELATED"/>
    <property type="match status" value="1"/>
</dbReference>
<reference evidence="2 3" key="1">
    <citation type="submission" date="2020-04" db="EMBL/GenBank/DDBJ databases">
        <title>Novosphingobium sp. TW-4 isolated from soil.</title>
        <authorList>
            <person name="Dahal R.H."/>
            <person name="Chaudhary D.K."/>
        </authorList>
    </citation>
    <scope>NUCLEOTIDE SEQUENCE [LARGE SCALE GENOMIC DNA]</scope>
    <source>
        <strain evidence="2 3">TW-4</strain>
    </source>
</reference>
<evidence type="ECO:0000313" key="3">
    <source>
        <dbReference type="Proteomes" id="UP000583556"/>
    </source>
</evidence>
<keyword evidence="3" id="KW-1185">Reference proteome</keyword>
<dbReference type="AlphaFoldDB" id="A0A7Y0BLF4"/>
<dbReference type="SMART" id="SM01040">
    <property type="entry name" value="Bro-N"/>
    <property type="match status" value="1"/>
</dbReference>